<sequence>MVQKVTEEFDGSQCLLIVLGVIFERKQLAQDACEPHISGKLFDQAQDMASFSTFIRKSPSGRLRAFLAARGVHAEGDFNWTSDGRGAVFVRSIEALIAGLPDAQQDAVKAELELLAELASDDGMSGVAHVCAGEGVDLEGCEGVEDVLLMLVTEYNRVMIERVQVQASYLRKSGGKQWARFQFLDDGKPWVLDQQSAQNAFLDEMIDILKLPPHRKRDADWFHPVRIDPATGAEIKLTQATIYVEDHAESELAFGETSLERHTRQKVLEVGVVCDPKERIVEICAKGGHKIRDKYLQAFSKHFAPQSKPPVQVPRRNVRLEVLRSAPELTTVPADGIERVEVSSLSFRSTDGAFLMAEKRGEDESLYQFLKRRFGVASPLQAAGWQIVAATLRIFKAPRDGKKGHVLTVTLRTPNTTSVPNKTEAERAFVFDLLERWELLDPPPTKAELFEVIE</sequence>
<evidence type="ECO:0000313" key="1">
    <source>
        <dbReference type="EMBL" id="MDU9002407.1"/>
    </source>
</evidence>
<reference evidence="2" key="1">
    <citation type="submission" date="2023-05" db="EMBL/GenBank/DDBJ databases">
        <title>Sedimentitalea sp. nov. JM2-8.</title>
        <authorList>
            <person name="Huang J."/>
        </authorList>
    </citation>
    <scope>NUCLEOTIDE SEQUENCE [LARGE SCALE GENOMIC DNA]</scope>
    <source>
        <strain evidence="2">KHS03</strain>
    </source>
</reference>
<organism evidence="1 2">
    <name type="scientific">Sedimentitalea todarodis</name>
    <dbReference type="NCBI Taxonomy" id="1631240"/>
    <lineage>
        <taxon>Bacteria</taxon>
        <taxon>Pseudomonadati</taxon>
        <taxon>Pseudomonadota</taxon>
        <taxon>Alphaproteobacteria</taxon>
        <taxon>Rhodobacterales</taxon>
        <taxon>Paracoccaceae</taxon>
        <taxon>Sedimentitalea</taxon>
    </lineage>
</organism>
<comment type="caution">
    <text evidence="1">The sequence shown here is derived from an EMBL/GenBank/DDBJ whole genome shotgun (WGS) entry which is preliminary data.</text>
</comment>
<dbReference type="RefSeq" id="WP_316772173.1">
    <property type="nucleotide sequence ID" value="NZ_JASMWN010000001.1"/>
</dbReference>
<gene>
    <name evidence="1" type="ORF">QO231_00920</name>
</gene>
<protein>
    <submittedName>
        <fullName evidence="1">Uncharacterized protein</fullName>
    </submittedName>
</protein>
<name>A0ABU3V8B2_9RHOB</name>
<dbReference type="EMBL" id="JASMWN010000001">
    <property type="protein sequence ID" value="MDU9002407.1"/>
    <property type="molecule type" value="Genomic_DNA"/>
</dbReference>
<keyword evidence="2" id="KW-1185">Reference proteome</keyword>
<evidence type="ECO:0000313" key="2">
    <source>
        <dbReference type="Proteomes" id="UP001255416"/>
    </source>
</evidence>
<dbReference type="Proteomes" id="UP001255416">
    <property type="component" value="Unassembled WGS sequence"/>
</dbReference>
<accession>A0ABU3V8B2</accession>
<proteinExistence type="predicted"/>